<feature type="coiled-coil region" evidence="1">
    <location>
        <begin position="91"/>
        <end position="118"/>
    </location>
</feature>
<evidence type="ECO:0000313" key="3">
    <source>
        <dbReference type="Proteomes" id="UP000039865"/>
    </source>
</evidence>
<reference evidence="2 3" key="1">
    <citation type="submission" date="2014-06" db="EMBL/GenBank/DDBJ databases">
        <authorList>
            <person name="Swart Estienne"/>
        </authorList>
    </citation>
    <scope>NUCLEOTIDE SEQUENCE [LARGE SCALE GENOMIC DNA]</scope>
    <source>
        <strain evidence="2 3">130c</strain>
    </source>
</reference>
<accession>A0A077ZY38</accession>
<evidence type="ECO:0000313" key="2">
    <source>
        <dbReference type="EMBL" id="CDW73446.1"/>
    </source>
</evidence>
<protein>
    <submittedName>
        <fullName evidence="2">Uncharacterized protein</fullName>
    </submittedName>
</protein>
<feature type="coiled-coil region" evidence="1">
    <location>
        <begin position="18"/>
        <end position="45"/>
    </location>
</feature>
<evidence type="ECO:0000256" key="1">
    <source>
        <dbReference type="SAM" id="Coils"/>
    </source>
</evidence>
<sequence>MGNNCRNLPERDKRVPDKIETRESLENIELQIHNCQDQIDSIDLQTKQAQEKKISKDSELSKAFAQVFLIFQALIFQEQDKMQLRIIAKDILGIETQLAELSNQRNNLHETKQQLLTKRIRIIGGETTHEAQIIVNTNHHYDSNQVMQRTAAEIQNTNLQQAIARQQVRATQQVADQEADDYIQQLRNLRNQNNGQA</sequence>
<name>A0A077ZY38_STYLE</name>
<proteinExistence type="predicted"/>
<dbReference type="Proteomes" id="UP000039865">
    <property type="component" value="Unassembled WGS sequence"/>
</dbReference>
<gene>
    <name evidence="2" type="primary">Contig5682.g6082</name>
    <name evidence="2" type="ORF">STYLEM_2423</name>
</gene>
<dbReference type="AlphaFoldDB" id="A0A077ZY38"/>
<organism evidence="2 3">
    <name type="scientific">Stylonychia lemnae</name>
    <name type="common">Ciliate</name>
    <dbReference type="NCBI Taxonomy" id="5949"/>
    <lineage>
        <taxon>Eukaryota</taxon>
        <taxon>Sar</taxon>
        <taxon>Alveolata</taxon>
        <taxon>Ciliophora</taxon>
        <taxon>Intramacronucleata</taxon>
        <taxon>Spirotrichea</taxon>
        <taxon>Stichotrichia</taxon>
        <taxon>Sporadotrichida</taxon>
        <taxon>Oxytrichidae</taxon>
        <taxon>Stylonychinae</taxon>
        <taxon>Stylonychia</taxon>
    </lineage>
</organism>
<dbReference type="InParanoid" id="A0A077ZY38"/>
<dbReference type="EMBL" id="CCKQ01002355">
    <property type="protein sequence ID" value="CDW73446.1"/>
    <property type="molecule type" value="Genomic_DNA"/>
</dbReference>
<keyword evidence="1" id="KW-0175">Coiled coil</keyword>
<keyword evidence="3" id="KW-1185">Reference proteome</keyword>